<evidence type="ECO:0000256" key="2">
    <source>
        <dbReference type="ARBA" id="ARBA00022801"/>
    </source>
</evidence>
<dbReference type="EMBL" id="JXBC01000004">
    <property type="protein sequence ID" value="KIU10862.1"/>
    <property type="molecule type" value="Genomic_DNA"/>
</dbReference>
<dbReference type="STRING" id="483913.AN935_02120"/>
<dbReference type="Gene3D" id="2.40.100.10">
    <property type="entry name" value="Cyclophilin-like"/>
    <property type="match status" value="1"/>
</dbReference>
<reference evidence="5 6" key="1">
    <citation type="submission" date="2014-12" db="EMBL/GenBank/DDBJ databases">
        <title>Comparative genome analysis of Bacillus coagulans HM-08, Clostridium butyricum HM-68, Bacillus subtilis HM-66 and Bacillus licheniformis BL-09.</title>
        <authorList>
            <person name="Zhang H."/>
        </authorList>
    </citation>
    <scope>NUCLEOTIDE SEQUENCE [LARGE SCALE GENOMIC DNA]</scope>
    <source>
        <strain evidence="5 6">HM-66</strain>
    </source>
</reference>
<dbReference type="Pfam" id="PF02626">
    <property type="entry name" value="CT_A_B"/>
    <property type="match status" value="1"/>
</dbReference>
<name>A0A0D1KXE1_BACIU</name>
<evidence type="ECO:0000313" key="5">
    <source>
        <dbReference type="EMBL" id="KIU10862.1"/>
    </source>
</evidence>
<sequence>MSMKVLKPGLLTTVQDIGRTGYQKYGVLASGAMDTVSLRIANLLIGNGENEAGLEITMMGPGPSFHFSKQTLIAVTGADFTLRINDEEAPLWKPVLIKENSTVSFGPCKLGSRAYLAAAGGIEVPAVMESKSTYVRGSIGGLHGRALQKEDELNIGEMSALSQTILSRLSSQLGKQGFAAPKWSVSRGRFLPLKKNPVIRVLEGKQFAFFTEESKTRFYEEAFRVTPQSDRMGYRLKGEPLELKAPLEMVSEAVSFGTVQVPPDGNPIILLADRQTTGGYPRIAHIISADLPIVSQIMPGEHVQFEPVSLQEAEALAIEREQHIKELKTRMKMEWLT</sequence>
<keyword evidence="2 5" id="KW-0378">Hydrolase</keyword>
<comment type="caution">
    <text evidence="5">The sequence shown here is derived from an EMBL/GenBank/DDBJ whole genome shotgun (WGS) entry which is preliminary data.</text>
</comment>
<dbReference type="InterPro" id="IPR029000">
    <property type="entry name" value="Cyclophilin-like_dom_sf"/>
</dbReference>
<evidence type="ECO:0000256" key="1">
    <source>
        <dbReference type="ARBA" id="ARBA00022741"/>
    </source>
</evidence>
<dbReference type="InterPro" id="IPR052708">
    <property type="entry name" value="PxpC"/>
</dbReference>
<dbReference type="InterPro" id="IPR003778">
    <property type="entry name" value="CT_A_B"/>
</dbReference>
<keyword evidence="3" id="KW-0067">ATP-binding</keyword>
<evidence type="ECO:0000259" key="4">
    <source>
        <dbReference type="SMART" id="SM00797"/>
    </source>
</evidence>
<dbReference type="PANTHER" id="PTHR43309:SF5">
    <property type="entry name" value="5-OXOPROLINASE SUBUNIT C"/>
    <property type="match status" value="1"/>
</dbReference>
<evidence type="ECO:0000313" key="6">
    <source>
        <dbReference type="Proteomes" id="UP000032247"/>
    </source>
</evidence>
<dbReference type="SUPFAM" id="SSF50891">
    <property type="entry name" value="Cyclophilin-like"/>
    <property type="match status" value="1"/>
</dbReference>
<gene>
    <name evidence="5" type="ORF">SC09_Contig25orf00723</name>
</gene>
<protein>
    <submittedName>
        <fullName evidence="5">Hydrolase subunit antagonist of KipI</fullName>
    </submittedName>
</protein>
<dbReference type="SMART" id="SM00797">
    <property type="entry name" value="AHS2"/>
    <property type="match status" value="1"/>
</dbReference>
<dbReference type="PANTHER" id="PTHR43309">
    <property type="entry name" value="5-OXOPROLINASE SUBUNIT C"/>
    <property type="match status" value="1"/>
</dbReference>
<dbReference type="AlphaFoldDB" id="A0A0D1KXE1"/>
<keyword evidence="1" id="KW-0547">Nucleotide-binding</keyword>
<dbReference type="Proteomes" id="UP000032247">
    <property type="component" value="Unassembled WGS sequence"/>
</dbReference>
<proteinExistence type="predicted"/>
<accession>A0A0D1KXE1</accession>
<dbReference type="NCBIfam" id="TIGR00724">
    <property type="entry name" value="urea_amlyse_rel"/>
    <property type="match status" value="1"/>
</dbReference>
<feature type="domain" description="Carboxyltransferase" evidence="4">
    <location>
        <begin position="24"/>
        <end position="323"/>
    </location>
</feature>
<evidence type="ECO:0000256" key="3">
    <source>
        <dbReference type="ARBA" id="ARBA00022840"/>
    </source>
</evidence>
<dbReference type="PATRIC" id="fig|1423.173.peg.2975"/>
<dbReference type="GO" id="GO:0005524">
    <property type="term" value="F:ATP binding"/>
    <property type="evidence" value="ECO:0007669"/>
    <property type="project" value="UniProtKB-KW"/>
</dbReference>
<dbReference type="GO" id="GO:0016787">
    <property type="term" value="F:hydrolase activity"/>
    <property type="evidence" value="ECO:0007669"/>
    <property type="project" value="UniProtKB-KW"/>
</dbReference>
<organism evidence="5 6">
    <name type="scientific">Bacillus subtilis</name>
    <dbReference type="NCBI Taxonomy" id="1423"/>
    <lineage>
        <taxon>Bacteria</taxon>
        <taxon>Bacillati</taxon>
        <taxon>Bacillota</taxon>
        <taxon>Bacilli</taxon>
        <taxon>Bacillales</taxon>
        <taxon>Bacillaceae</taxon>
        <taxon>Bacillus</taxon>
    </lineage>
</organism>